<keyword evidence="3" id="KW-1015">Disulfide bond</keyword>
<protein>
    <submittedName>
        <fullName evidence="7">TlpA disulfide reductase family protein</fullName>
    </submittedName>
</protein>
<dbReference type="GO" id="GO:0017004">
    <property type="term" value="P:cytochrome complex assembly"/>
    <property type="evidence" value="ECO:0007669"/>
    <property type="project" value="UniProtKB-KW"/>
</dbReference>
<dbReference type="InterPro" id="IPR013766">
    <property type="entry name" value="Thioredoxin_domain"/>
</dbReference>
<evidence type="ECO:0000313" key="7">
    <source>
        <dbReference type="EMBL" id="WEK34978.1"/>
    </source>
</evidence>
<evidence type="ECO:0000256" key="4">
    <source>
        <dbReference type="ARBA" id="ARBA00023284"/>
    </source>
</evidence>
<dbReference type="InterPro" id="IPR017937">
    <property type="entry name" value="Thioredoxin_CS"/>
</dbReference>
<evidence type="ECO:0000256" key="3">
    <source>
        <dbReference type="ARBA" id="ARBA00023157"/>
    </source>
</evidence>
<dbReference type="AlphaFoldDB" id="A0AAJ5WSQ1"/>
<sequence length="356" mass="40842">MKTLRYPICLLILFNCLSAFSQQTVPITLSGIIKGGYTGKVYLSFNEYRRAADTITAEVQDGHFTFKQHISLPVRAMIHLESPSHLPDFFIDQPNTTMDCTYQLNTYNSGKDTMRLLNLDTVRGSKMEAVRNDFLRSVNLKIDNSLEGIEQASLYFDKLQAFIQANPASKLSAHLLSKCDKLDYKQLLALYSLLDSGLYSSSEMKFLNSLMSSREKLNRGLLDPGTPVYDTTFLSDKDQPAHFSDLKGNCFLVVFWGSYCAPCRREIPELKELDRLYRDKGLTLVSISIEASKEKWQKALAEEKMPWAQWLDREAQLYNYYGLHGVPCLFLLDKDKKIIAWGQFKELRKKVEELMQ</sequence>
<dbReference type="InterPro" id="IPR025380">
    <property type="entry name" value="DUF4369"/>
</dbReference>
<gene>
    <name evidence="7" type="ORF">P0Y53_21020</name>
</gene>
<dbReference type="InterPro" id="IPR050553">
    <property type="entry name" value="Thioredoxin_ResA/DsbE_sf"/>
</dbReference>
<keyword evidence="4" id="KW-0676">Redox-active center</keyword>
<dbReference type="CDD" id="cd02966">
    <property type="entry name" value="TlpA_like_family"/>
    <property type="match status" value="1"/>
</dbReference>
<dbReference type="Gene3D" id="3.40.30.10">
    <property type="entry name" value="Glutaredoxin"/>
    <property type="match status" value="1"/>
</dbReference>
<feature type="signal peptide" evidence="5">
    <location>
        <begin position="1"/>
        <end position="21"/>
    </location>
</feature>
<dbReference type="Proteomes" id="UP001220610">
    <property type="component" value="Chromosome"/>
</dbReference>
<organism evidence="7 8">
    <name type="scientific">Candidatus Pseudobacter hemicellulosilyticus</name>
    <dbReference type="NCBI Taxonomy" id="3121375"/>
    <lineage>
        <taxon>Bacteria</taxon>
        <taxon>Pseudomonadati</taxon>
        <taxon>Bacteroidota</taxon>
        <taxon>Chitinophagia</taxon>
        <taxon>Chitinophagales</taxon>
        <taxon>Chitinophagaceae</taxon>
        <taxon>Pseudobacter</taxon>
    </lineage>
</organism>
<dbReference type="InterPro" id="IPR036249">
    <property type="entry name" value="Thioredoxin-like_sf"/>
</dbReference>
<dbReference type="PROSITE" id="PS51352">
    <property type="entry name" value="THIOREDOXIN_2"/>
    <property type="match status" value="1"/>
</dbReference>
<dbReference type="PANTHER" id="PTHR42852:SF6">
    <property type="entry name" value="THIOL:DISULFIDE INTERCHANGE PROTEIN DSBE"/>
    <property type="match status" value="1"/>
</dbReference>
<evidence type="ECO:0000256" key="5">
    <source>
        <dbReference type="SAM" id="SignalP"/>
    </source>
</evidence>
<dbReference type="InterPro" id="IPR013740">
    <property type="entry name" value="Redoxin"/>
</dbReference>
<dbReference type="GO" id="GO:0030313">
    <property type="term" value="C:cell envelope"/>
    <property type="evidence" value="ECO:0007669"/>
    <property type="project" value="UniProtKB-SubCell"/>
</dbReference>
<dbReference type="EMBL" id="CP119311">
    <property type="protein sequence ID" value="WEK34978.1"/>
    <property type="molecule type" value="Genomic_DNA"/>
</dbReference>
<evidence type="ECO:0000256" key="1">
    <source>
        <dbReference type="ARBA" id="ARBA00004196"/>
    </source>
</evidence>
<feature type="domain" description="Thioredoxin" evidence="6">
    <location>
        <begin position="222"/>
        <end position="356"/>
    </location>
</feature>
<dbReference type="PANTHER" id="PTHR42852">
    <property type="entry name" value="THIOL:DISULFIDE INTERCHANGE PROTEIN DSBE"/>
    <property type="match status" value="1"/>
</dbReference>
<name>A0AAJ5WSQ1_9BACT</name>
<dbReference type="SUPFAM" id="SSF52833">
    <property type="entry name" value="Thioredoxin-like"/>
    <property type="match status" value="1"/>
</dbReference>
<keyword evidence="2" id="KW-0201">Cytochrome c-type biogenesis</keyword>
<evidence type="ECO:0000313" key="8">
    <source>
        <dbReference type="Proteomes" id="UP001220610"/>
    </source>
</evidence>
<accession>A0AAJ5WSQ1</accession>
<dbReference type="Pfam" id="PF14289">
    <property type="entry name" value="DUF4369"/>
    <property type="match status" value="1"/>
</dbReference>
<reference evidence="7" key="1">
    <citation type="submission" date="2023-03" db="EMBL/GenBank/DDBJ databases">
        <title>Andean soil-derived lignocellulolytic bacterial consortium as a source of novel taxa and putative plastic-active enzymes.</title>
        <authorList>
            <person name="Diaz-Garcia L."/>
            <person name="Chuvochina M."/>
            <person name="Feuerriegel G."/>
            <person name="Bunk B."/>
            <person name="Sproer C."/>
            <person name="Streit W.R."/>
            <person name="Rodriguez L.M."/>
            <person name="Overmann J."/>
            <person name="Jimenez D.J."/>
        </authorList>
    </citation>
    <scope>NUCLEOTIDE SEQUENCE</scope>
    <source>
        <strain evidence="7">MAG 7</strain>
    </source>
</reference>
<dbReference type="Pfam" id="PF08534">
    <property type="entry name" value="Redoxin"/>
    <property type="match status" value="1"/>
</dbReference>
<proteinExistence type="predicted"/>
<keyword evidence="5" id="KW-0732">Signal</keyword>
<evidence type="ECO:0000256" key="2">
    <source>
        <dbReference type="ARBA" id="ARBA00022748"/>
    </source>
</evidence>
<dbReference type="PROSITE" id="PS00194">
    <property type="entry name" value="THIOREDOXIN_1"/>
    <property type="match status" value="1"/>
</dbReference>
<feature type="chain" id="PRO_5042460771" evidence="5">
    <location>
        <begin position="22"/>
        <end position="356"/>
    </location>
</feature>
<comment type="subcellular location">
    <subcellularLocation>
        <location evidence="1">Cell envelope</location>
    </subcellularLocation>
</comment>
<evidence type="ECO:0000259" key="6">
    <source>
        <dbReference type="PROSITE" id="PS51352"/>
    </source>
</evidence>